<proteinExistence type="predicted"/>
<keyword evidence="2" id="KW-1185">Reference proteome</keyword>
<dbReference type="EMBL" id="BGZK01001400">
    <property type="protein sequence ID" value="GBP79083.1"/>
    <property type="molecule type" value="Genomic_DNA"/>
</dbReference>
<evidence type="ECO:0000313" key="1">
    <source>
        <dbReference type="EMBL" id="GBP79083.1"/>
    </source>
</evidence>
<evidence type="ECO:0000313" key="2">
    <source>
        <dbReference type="Proteomes" id="UP000299102"/>
    </source>
</evidence>
<sequence length="240" mass="27526">MCALFRPVSPEKKRENAAFAFTKTIEGKTIRPRPGGARMRGRWARERGQSILRYTKGESIFEGRGGAAPQRPRSRLTSARSRVNRDDRAAKLRNIQKSSKTSRTLAARKEILFYYIHSTLFLYFVCTDSLINSYISGWQFIRLNEHWFLGAVPKFEIKFTNRDIQFPLLYLIYLGDDIFKSAGEPTVLISATCVAALKCVASIPSSKRNRELDYGRPNFLMVLLPLTYIGTIYRRSEEIP</sequence>
<dbReference type="Proteomes" id="UP000299102">
    <property type="component" value="Unassembled WGS sequence"/>
</dbReference>
<protein>
    <submittedName>
        <fullName evidence="1">Uncharacterized protein</fullName>
    </submittedName>
</protein>
<name>A0A4C1YVS5_EUMVA</name>
<organism evidence="1 2">
    <name type="scientific">Eumeta variegata</name>
    <name type="common">Bagworm moth</name>
    <name type="synonym">Eumeta japonica</name>
    <dbReference type="NCBI Taxonomy" id="151549"/>
    <lineage>
        <taxon>Eukaryota</taxon>
        <taxon>Metazoa</taxon>
        <taxon>Ecdysozoa</taxon>
        <taxon>Arthropoda</taxon>
        <taxon>Hexapoda</taxon>
        <taxon>Insecta</taxon>
        <taxon>Pterygota</taxon>
        <taxon>Neoptera</taxon>
        <taxon>Endopterygota</taxon>
        <taxon>Lepidoptera</taxon>
        <taxon>Glossata</taxon>
        <taxon>Ditrysia</taxon>
        <taxon>Tineoidea</taxon>
        <taxon>Psychidae</taxon>
        <taxon>Oiketicinae</taxon>
        <taxon>Eumeta</taxon>
    </lineage>
</organism>
<gene>
    <name evidence="1" type="ORF">EVAR_103508_1</name>
</gene>
<accession>A0A4C1YVS5</accession>
<dbReference type="AlphaFoldDB" id="A0A4C1YVS5"/>
<reference evidence="1 2" key="1">
    <citation type="journal article" date="2019" name="Commun. Biol.">
        <title>The bagworm genome reveals a unique fibroin gene that provides high tensile strength.</title>
        <authorList>
            <person name="Kono N."/>
            <person name="Nakamura H."/>
            <person name="Ohtoshi R."/>
            <person name="Tomita M."/>
            <person name="Numata K."/>
            <person name="Arakawa K."/>
        </authorList>
    </citation>
    <scope>NUCLEOTIDE SEQUENCE [LARGE SCALE GENOMIC DNA]</scope>
</reference>
<comment type="caution">
    <text evidence="1">The sequence shown here is derived from an EMBL/GenBank/DDBJ whole genome shotgun (WGS) entry which is preliminary data.</text>
</comment>